<dbReference type="NCBIfam" id="TIGR02098">
    <property type="entry name" value="MJ0042_CXXC"/>
    <property type="match status" value="1"/>
</dbReference>
<dbReference type="AlphaFoldDB" id="A0A248LG11"/>
<accession>A0A248LG11</accession>
<protein>
    <submittedName>
        <fullName evidence="3">Membrane protein</fullName>
    </submittedName>
</protein>
<feature type="region of interest" description="Disordered" evidence="1">
    <location>
        <begin position="326"/>
        <end position="351"/>
    </location>
</feature>
<gene>
    <name evidence="3" type="ORF">LHGZ1_0593</name>
</gene>
<feature type="compositionally biased region" description="Low complexity" evidence="1">
    <location>
        <begin position="172"/>
        <end position="184"/>
    </location>
</feature>
<evidence type="ECO:0000259" key="2">
    <source>
        <dbReference type="Pfam" id="PF13719"/>
    </source>
</evidence>
<feature type="compositionally biased region" description="Low complexity" evidence="1">
    <location>
        <begin position="101"/>
        <end position="118"/>
    </location>
</feature>
<feature type="compositionally biased region" description="Polar residues" evidence="1">
    <location>
        <begin position="199"/>
        <end position="209"/>
    </location>
</feature>
<organism evidence="3 4">
    <name type="scientific">Laribacter hongkongensis</name>
    <dbReference type="NCBI Taxonomy" id="168471"/>
    <lineage>
        <taxon>Bacteria</taxon>
        <taxon>Pseudomonadati</taxon>
        <taxon>Pseudomonadota</taxon>
        <taxon>Betaproteobacteria</taxon>
        <taxon>Neisseriales</taxon>
        <taxon>Aquaspirillaceae</taxon>
        <taxon>Laribacter</taxon>
    </lineage>
</organism>
<feature type="compositionally biased region" description="Basic and acidic residues" evidence="1">
    <location>
        <begin position="262"/>
        <end position="272"/>
    </location>
</feature>
<dbReference type="Pfam" id="PF11906">
    <property type="entry name" value="DUF3426"/>
    <property type="match status" value="1"/>
</dbReference>
<dbReference type="RefSeq" id="WP_232054596.1">
    <property type="nucleotide sequence ID" value="NZ_CP022115.1"/>
</dbReference>
<feature type="domain" description="Zinc finger/thioredoxin putative" evidence="2">
    <location>
        <begin position="3"/>
        <end position="38"/>
    </location>
</feature>
<evidence type="ECO:0000256" key="1">
    <source>
        <dbReference type="SAM" id="MobiDB-lite"/>
    </source>
</evidence>
<dbReference type="Pfam" id="PF13719">
    <property type="entry name" value="Zn_ribbon_5"/>
    <property type="match status" value="1"/>
</dbReference>
<evidence type="ECO:0000313" key="4">
    <source>
        <dbReference type="Proteomes" id="UP000197424"/>
    </source>
</evidence>
<dbReference type="EMBL" id="CP022115">
    <property type="protein sequence ID" value="ASJ23424.1"/>
    <property type="molecule type" value="Genomic_DNA"/>
</dbReference>
<dbReference type="Proteomes" id="UP000197424">
    <property type="component" value="Chromosome"/>
</dbReference>
<dbReference type="InterPro" id="IPR011723">
    <property type="entry name" value="Znf/thioredoxin_put"/>
</dbReference>
<proteinExistence type="predicted"/>
<feature type="region of interest" description="Disordered" evidence="1">
    <location>
        <begin position="169"/>
        <end position="284"/>
    </location>
</feature>
<reference evidence="4" key="1">
    <citation type="submission" date="2017-06" db="EMBL/GenBank/DDBJ databases">
        <title>Whole genome sequence of Laribacter hongkongensis LHGZ1.</title>
        <authorList>
            <person name="Chen D."/>
            <person name="Wu H."/>
            <person name="Chen J."/>
        </authorList>
    </citation>
    <scope>NUCLEOTIDE SEQUENCE [LARGE SCALE GENOMIC DNA]</scope>
    <source>
        <strain evidence="4">LHGZ1</strain>
    </source>
</reference>
<feature type="region of interest" description="Disordered" evidence="1">
    <location>
        <begin position="76"/>
        <end position="157"/>
    </location>
</feature>
<feature type="compositionally biased region" description="Basic and acidic residues" evidence="1">
    <location>
        <begin position="126"/>
        <end position="135"/>
    </location>
</feature>
<evidence type="ECO:0000313" key="3">
    <source>
        <dbReference type="EMBL" id="ASJ23424.1"/>
    </source>
</evidence>
<name>A0A248LG11_9NEIS</name>
<dbReference type="InterPro" id="IPR021834">
    <property type="entry name" value="DUF3426"/>
</dbReference>
<feature type="compositionally biased region" description="Low complexity" evidence="1">
    <location>
        <begin position="76"/>
        <end position="85"/>
    </location>
</feature>
<sequence>MYITQCPHCDTRFRVLPEHLEVAGGQVRCGRCRTVFNARERLEQEPAASAPPAPVTAREKAVPETVGSMAAAVATAGTPAPRVAPQPEMRTDPVPAEDDAPPATEAQRLAAAMRQMQASGHWTETSLRESDRELAPADEPDGLSGEDFSLDLPDFGTGVTATPVSGMAAEQPVAAPDASPAVASEAEEQGDVVPETTDDPVTSFRSSATPVAAEAGEAFDQSEENRPGPVAVTPEPAPDADFASLLAGLTGQPAGSPAGQPADDKPATDDSLPRFSALADDDDEDVAVSLSGDHRRREPQLNAGPEETPLGAVAATEAADALFAGLRTSDGPAPETIEPSPPVPRDEAAPGKPRTLLWAGLSLAASLALAGQLAYLYRAEIAREVPGTRAPLEAVCSLMGCSVPLPQDAAMLRTEWSEMRYVPDQPQLVQLAATVQNHARYNMVWPSMQLVLKDAKDHVLAKKVFAPAEWLPADMAKTAVFPAGGKVKLQMQIALTDIRSQGYSISWFYP</sequence>